<name>A0A2M9FVA3_9PROT</name>
<protein>
    <recommendedName>
        <fullName evidence="3">PqqD family protein</fullName>
    </recommendedName>
</protein>
<dbReference type="InterPro" id="IPR041881">
    <property type="entry name" value="PqqD_sf"/>
</dbReference>
<evidence type="ECO:0000313" key="2">
    <source>
        <dbReference type="Proteomes" id="UP000229498"/>
    </source>
</evidence>
<dbReference type="EMBL" id="PHIG01000064">
    <property type="protein sequence ID" value="PJK27412.1"/>
    <property type="molecule type" value="Genomic_DNA"/>
</dbReference>
<reference evidence="1 2" key="1">
    <citation type="submission" date="2017-11" db="EMBL/GenBank/DDBJ databases">
        <title>Draft genome sequence of Rhizobiales bacterium SY3-13.</title>
        <authorList>
            <person name="Sun C."/>
        </authorList>
    </citation>
    <scope>NUCLEOTIDE SEQUENCE [LARGE SCALE GENOMIC DNA]</scope>
    <source>
        <strain evidence="1 2">SY3-13</strain>
    </source>
</reference>
<dbReference type="AlphaFoldDB" id="A0A2M9FVA3"/>
<accession>A0A2M9FVA3</accession>
<keyword evidence="2" id="KW-1185">Reference proteome</keyword>
<evidence type="ECO:0008006" key="3">
    <source>
        <dbReference type="Google" id="ProtNLM"/>
    </source>
</evidence>
<comment type="caution">
    <text evidence="1">The sequence shown here is derived from an EMBL/GenBank/DDBJ whole genome shotgun (WGS) entry which is preliminary data.</text>
</comment>
<proteinExistence type="predicted"/>
<sequence length="88" mass="9729">MSGLRRAEGVVESEMEGDLFLVRPADGEIYHLDRMAAAVWNLLAEPMSRAEVLAIFREAFPEVGPERIAADLDAALDEMLRDGLLEEA</sequence>
<evidence type="ECO:0000313" key="1">
    <source>
        <dbReference type="EMBL" id="PJK27412.1"/>
    </source>
</evidence>
<gene>
    <name evidence="1" type="ORF">CVT23_22325</name>
</gene>
<dbReference type="Gene3D" id="1.10.10.1150">
    <property type="entry name" value="Coenzyme PQQ synthesis protein D (PqqD)"/>
    <property type="match status" value="1"/>
</dbReference>
<dbReference type="RefSeq" id="WP_109794819.1">
    <property type="nucleotide sequence ID" value="NZ_PHIG01000064.1"/>
</dbReference>
<dbReference type="Pfam" id="PF05402">
    <property type="entry name" value="PqqD"/>
    <property type="match status" value="1"/>
</dbReference>
<dbReference type="Proteomes" id="UP000229498">
    <property type="component" value="Unassembled WGS sequence"/>
</dbReference>
<dbReference type="InterPro" id="IPR008792">
    <property type="entry name" value="PQQD"/>
</dbReference>
<organism evidence="1 2">
    <name type="scientific">Minwuia thermotolerans</name>
    <dbReference type="NCBI Taxonomy" id="2056226"/>
    <lineage>
        <taxon>Bacteria</taxon>
        <taxon>Pseudomonadati</taxon>
        <taxon>Pseudomonadota</taxon>
        <taxon>Alphaproteobacteria</taxon>
        <taxon>Minwuiales</taxon>
        <taxon>Minwuiaceae</taxon>
        <taxon>Minwuia</taxon>
    </lineage>
</organism>